<proteinExistence type="inferred from homology"/>
<organism evidence="9 10">
    <name type="scientific">Parapedobacter pyrenivorans</name>
    <dbReference type="NCBI Taxonomy" id="1305674"/>
    <lineage>
        <taxon>Bacteria</taxon>
        <taxon>Pseudomonadati</taxon>
        <taxon>Bacteroidota</taxon>
        <taxon>Sphingobacteriia</taxon>
        <taxon>Sphingobacteriales</taxon>
        <taxon>Sphingobacteriaceae</taxon>
        <taxon>Parapedobacter</taxon>
    </lineage>
</organism>
<dbReference type="GO" id="GO:0032259">
    <property type="term" value="P:methylation"/>
    <property type="evidence" value="ECO:0007669"/>
    <property type="project" value="UniProtKB-KW"/>
</dbReference>
<dbReference type="InterPro" id="IPR050161">
    <property type="entry name" value="Siro_Cobalamin_biosynth"/>
</dbReference>
<evidence type="ECO:0000256" key="3">
    <source>
        <dbReference type="ARBA" id="ARBA00022603"/>
    </source>
</evidence>
<sequence length="270" mass="27962">MENAPSNGTPIKARITLVGAGPGDPELLSLKGVEALRTADAVLYDALVSTDLLDYAPRSAVRVFVGKRAGNHAYKQEDINQLLVDFALKYGHVVRLKGGDPYVFGRGNEELRHAERHGIPVEVVAGVSSALGLADGHGISLAGDGTTGSFWVITGSTRSGQLADDVAIAAQNDITAVILMGVNNLAGIVDCYQREGKGKTPVAIIQNGSTPDERMLIAEVDTVLASAETQQVAAPAVIIIGSAVARRPQDIAAWAASASDAALLGHHGGS</sequence>
<dbReference type="InterPro" id="IPR035996">
    <property type="entry name" value="4pyrrol_Methylase_sf"/>
</dbReference>
<dbReference type="PANTHER" id="PTHR45790:SF3">
    <property type="entry name" value="S-ADENOSYL-L-METHIONINE-DEPENDENT UROPORPHYRINOGEN III METHYLTRANSFERASE, CHLOROPLASTIC"/>
    <property type="match status" value="1"/>
</dbReference>
<keyword evidence="10" id="KW-1185">Reference proteome</keyword>
<dbReference type="Proteomes" id="UP000660862">
    <property type="component" value="Unassembled WGS sequence"/>
</dbReference>
<dbReference type="NCBIfam" id="TIGR01469">
    <property type="entry name" value="cobA_cysG_Cterm"/>
    <property type="match status" value="1"/>
</dbReference>
<evidence type="ECO:0000313" key="10">
    <source>
        <dbReference type="Proteomes" id="UP000660862"/>
    </source>
</evidence>
<dbReference type="AlphaFoldDB" id="A0A917HD32"/>
<gene>
    <name evidence="9" type="ORF">GCM10007415_03240</name>
</gene>
<feature type="domain" description="Tetrapyrrole methylase" evidence="8">
    <location>
        <begin position="14"/>
        <end position="221"/>
    </location>
</feature>
<evidence type="ECO:0000259" key="8">
    <source>
        <dbReference type="Pfam" id="PF00590"/>
    </source>
</evidence>
<comment type="pathway">
    <text evidence="7">Porphyrin-containing compound metabolism; siroheme biosynthesis; precorrin-2 from uroporphyrinogen III: step 1/1.</text>
</comment>
<dbReference type="CDD" id="cd11642">
    <property type="entry name" value="SUMT"/>
    <property type="match status" value="1"/>
</dbReference>
<evidence type="ECO:0000256" key="2">
    <source>
        <dbReference type="ARBA" id="ARBA00012162"/>
    </source>
</evidence>
<dbReference type="NCBIfam" id="NF004790">
    <property type="entry name" value="PRK06136.1"/>
    <property type="match status" value="1"/>
</dbReference>
<dbReference type="RefSeq" id="WP_188504196.1">
    <property type="nucleotide sequence ID" value="NZ_BMER01000001.1"/>
</dbReference>
<dbReference type="PANTHER" id="PTHR45790">
    <property type="entry name" value="SIROHEME SYNTHASE-RELATED"/>
    <property type="match status" value="1"/>
</dbReference>
<keyword evidence="6" id="KW-0627">Porphyrin biosynthesis</keyword>
<dbReference type="InterPro" id="IPR014777">
    <property type="entry name" value="4pyrrole_Mease_sub1"/>
</dbReference>
<dbReference type="SUPFAM" id="SSF53790">
    <property type="entry name" value="Tetrapyrrole methylase"/>
    <property type="match status" value="1"/>
</dbReference>
<dbReference type="GO" id="GO:0019354">
    <property type="term" value="P:siroheme biosynthetic process"/>
    <property type="evidence" value="ECO:0007669"/>
    <property type="project" value="InterPro"/>
</dbReference>
<accession>A0A917HD32</accession>
<protein>
    <recommendedName>
        <fullName evidence="2">uroporphyrinogen-III C-methyltransferase</fullName>
        <ecNumber evidence="2">2.1.1.107</ecNumber>
    </recommendedName>
</protein>
<evidence type="ECO:0000256" key="6">
    <source>
        <dbReference type="ARBA" id="ARBA00023244"/>
    </source>
</evidence>
<dbReference type="GO" id="GO:0004851">
    <property type="term" value="F:uroporphyrin-III C-methyltransferase activity"/>
    <property type="evidence" value="ECO:0007669"/>
    <property type="project" value="UniProtKB-EC"/>
</dbReference>
<evidence type="ECO:0000256" key="7">
    <source>
        <dbReference type="ARBA" id="ARBA00025705"/>
    </source>
</evidence>
<evidence type="ECO:0000256" key="4">
    <source>
        <dbReference type="ARBA" id="ARBA00022679"/>
    </source>
</evidence>
<evidence type="ECO:0000313" key="9">
    <source>
        <dbReference type="EMBL" id="GGG75016.1"/>
    </source>
</evidence>
<dbReference type="FunFam" id="3.40.1010.10:FF:000001">
    <property type="entry name" value="Siroheme synthase"/>
    <property type="match status" value="1"/>
</dbReference>
<dbReference type="EC" id="2.1.1.107" evidence="2"/>
<reference evidence="9" key="1">
    <citation type="journal article" date="2014" name="Int. J. Syst. Evol. Microbiol.">
        <title>Complete genome sequence of Corynebacterium casei LMG S-19264T (=DSM 44701T), isolated from a smear-ripened cheese.</title>
        <authorList>
            <consortium name="US DOE Joint Genome Institute (JGI-PGF)"/>
            <person name="Walter F."/>
            <person name="Albersmeier A."/>
            <person name="Kalinowski J."/>
            <person name="Ruckert C."/>
        </authorList>
    </citation>
    <scope>NUCLEOTIDE SEQUENCE</scope>
    <source>
        <strain evidence="9">CGMCC 1.12195</strain>
    </source>
</reference>
<dbReference type="InterPro" id="IPR014776">
    <property type="entry name" value="4pyrrole_Mease_sub2"/>
</dbReference>
<reference evidence="9" key="2">
    <citation type="submission" date="2020-09" db="EMBL/GenBank/DDBJ databases">
        <authorList>
            <person name="Sun Q."/>
            <person name="Zhou Y."/>
        </authorList>
    </citation>
    <scope>NUCLEOTIDE SEQUENCE</scope>
    <source>
        <strain evidence="9">CGMCC 1.12195</strain>
    </source>
</reference>
<dbReference type="EMBL" id="BMER01000001">
    <property type="protein sequence ID" value="GGG75016.1"/>
    <property type="molecule type" value="Genomic_DNA"/>
</dbReference>
<comment type="caution">
    <text evidence="9">The sequence shown here is derived from an EMBL/GenBank/DDBJ whole genome shotgun (WGS) entry which is preliminary data.</text>
</comment>
<name>A0A917HD32_9SPHI</name>
<dbReference type="Gene3D" id="3.40.1010.10">
    <property type="entry name" value="Cobalt-precorrin-4 Transmethylase, Domain 1"/>
    <property type="match status" value="1"/>
</dbReference>
<keyword evidence="3" id="KW-0489">Methyltransferase</keyword>
<evidence type="ECO:0000256" key="1">
    <source>
        <dbReference type="ARBA" id="ARBA00005879"/>
    </source>
</evidence>
<keyword evidence="5" id="KW-0949">S-adenosyl-L-methionine</keyword>
<evidence type="ECO:0000256" key="5">
    <source>
        <dbReference type="ARBA" id="ARBA00022691"/>
    </source>
</evidence>
<dbReference type="InterPro" id="IPR000878">
    <property type="entry name" value="4pyrrol_Mease"/>
</dbReference>
<comment type="similarity">
    <text evidence="1">Belongs to the precorrin methyltransferase family.</text>
</comment>
<dbReference type="Gene3D" id="3.30.950.10">
    <property type="entry name" value="Methyltransferase, Cobalt-precorrin-4 Transmethylase, Domain 2"/>
    <property type="match status" value="1"/>
</dbReference>
<dbReference type="Pfam" id="PF00590">
    <property type="entry name" value="TP_methylase"/>
    <property type="match status" value="1"/>
</dbReference>
<keyword evidence="4" id="KW-0808">Transferase</keyword>
<dbReference type="InterPro" id="IPR006366">
    <property type="entry name" value="CobA/CysG_C"/>
</dbReference>